<dbReference type="InterPro" id="IPR055188">
    <property type="entry name" value="Choice_anch_I"/>
</dbReference>
<dbReference type="PANTHER" id="PTHR46928">
    <property type="entry name" value="MESENCHYME-SPECIFIC CELL SURFACE GLYCOPROTEIN"/>
    <property type="match status" value="1"/>
</dbReference>
<name>A0A3S0KLM9_9DEIO</name>
<dbReference type="PROSITE" id="PS51257">
    <property type="entry name" value="PROKAR_LIPOPROTEIN"/>
    <property type="match status" value="1"/>
</dbReference>
<feature type="domain" description="Choice-of-anchor I" evidence="2">
    <location>
        <begin position="50"/>
        <end position="355"/>
    </location>
</feature>
<organism evidence="3 4">
    <name type="scientific">Deinococcus radiophilus</name>
    <dbReference type="NCBI Taxonomy" id="32062"/>
    <lineage>
        <taxon>Bacteria</taxon>
        <taxon>Thermotogati</taxon>
        <taxon>Deinococcota</taxon>
        <taxon>Deinococci</taxon>
        <taxon>Deinococcales</taxon>
        <taxon>Deinococcaceae</taxon>
        <taxon>Deinococcus</taxon>
    </lineage>
</organism>
<dbReference type="OrthoDB" id="9801679at2"/>
<keyword evidence="1" id="KW-0732">Signal</keyword>
<evidence type="ECO:0000256" key="1">
    <source>
        <dbReference type="SAM" id="SignalP"/>
    </source>
</evidence>
<evidence type="ECO:0000259" key="2">
    <source>
        <dbReference type="Pfam" id="PF22494"/>
    </source>
</evidence>
<dbReference type="Proteomes" id="UP000277766">
    <property type="component" value="Unassembled WGS sequence"/>
</dbReference>
<dbReference type="SUPFAM" id="SSF50974">
    <property type="entry name" value="Nitrous oxide reductase, N-terminal domain"/>
    <property type="match status" value="1"/>
</dbReference>
<reference evidence="3 4" key="1">
    <citation type="submission" date="2018-12" db="EMBL/GenBank/DDBJ databases">
        <title>Deinococcus radiophilus ATCC 27603 genome sequencing and assembly.</title>
        <authorList>
            <person name="Maclea K.S."/>
            <person name="Maynard C.R."/>
        </authorList>
    </citation>
    <scope>NUCLEOTIDE SEQUENCE [LARGE SCALE GENOMIC DNA]</scope>
    <source>
        <strain evidence="3 4">ATCC 27603</strain>
    </source>
</reference>
<feature type="domain" description="Choice-of-anchor I" evidence="2">
    <location>
        <begin position="377"/>
        <end position="513"/>
    </location>
</feature>
<dbReference type="Pfam" id="PF22494">
    <property type="entry name" value="choice_anch_I"/>
    <property type="match status" value="2"/>
</dbReference>
<feature type="signal peptide" evidence="1">
    <location>
        <begin position="1"/>
        <end position="21"/>
    </location>
</feature>
<dbReference type="InterPro" id="IPR011045">
    <property type="entry name" value="N2O_reductase_N"/>
</dbReference>
<feature type="chain" id="PRO_5018692848" description="Choice-of-anchor I domain-containing protein" evidence="1">
    <location>
        <begin position="22"/>
        <end position="517"/>
    </location>
</feature>
<gene>
    <name evidence="3" type="ORF">EJ104_03270</name>
</gene>
<dbReference type="RefSeq" id="WP_126351335.1">
    <property type="nucleotide sequence ID" value="NZ_RXPE01000004.1"/>
</dbReference>
<dbReference type="Gene3D" id="2.130.10.10">
    <property type="entry name" value="YVTN repeat-like/Quinoprotein amine dehydrogenase"/>
    <property type="match status" value="3"/>
</dbReference>
<dbReference type="AlphaFoldDB" id="A0A3S0KLM9"/>
<dbReference type="InterPro" id="IPR015943">
    <property type="entry name" value="WD40/YVTN_repeat-like_dom_sf"/>
</dbReference>
<keyword evidence="4" id="KW-1185">Reference proteome</keyword>
<proteinExistence type="predicted"/>
<accession>A0A3S0KLM9</accession>
<dbReference type="NCBIfam" id="NF038117">
    <property type="entry name" value="choice_anch_I"/>
    <property type="match status" value="1"/>
</dbReference>
<sequence length="517" mass="54446">MRKVLMLSLPLLLSACGLISAEEPRSLHTLAGFDAFDKKELNTRPGKSGQFSLDAEPEYITVSADSKTAYVGLQENNALAVLDIASGKITAVLPLGLKDWSGSALDASDKDEAINIQPWPVFGAYMPDAIASYTVKGQTYLLSANEGDARNYDGFSDEVRVKDLKLDPATFPNAAELQDSAALGRLTVSSLPSDLRLNAAGQATRLVTFGGRSLSIWTTEGEQVSDTGDLFERTAAAQVPEAFNSEGTADGFDSRSDNKGAEPEALTVAELGGQHYAFVGLERQGGIMVLNVSDPAQPRLVEYFNDLDRMADPESGLAGDLAPEGLLFIPAADSPSGQPLLVSSNEVSGSVSVYAVADSGQLTRLGRYQAEPFAFDEGVAEISAFDPASQRLFTVNGQTGALDILDLSDPSQPRRISSVDLSQYGDGANSVAVHDGVVAVAVQARTKTDAGQVVLLNAKGEPLAQPVTVGALPDMLTFTPDGRTLLVANEGEPNEDYSVDPAGSVSIIDVAQALSQR</sequence>
<dbReference type="EMBL" id="RXPE01000004">
    <property type="protein sequence ID" value="RTR29424.1"/>
    <property type="molecule type" value="Genomic_DNA"/>
</dbReference>
<comment type="caution">
    <text evidence="3">The sequence shown here is derived from an EMBL/GenBank/DDBJ whole genome shotgun (WGS) entry which is preliminary data.</text>
</comment>
<protein>
    <recommendedName>
        <fullName evidence="2">Choice-of-anchor I domain-containing protein</fullName>
    </recommendedName>
</protein>
<evidence type="ECO:0000313" key="4">
    <source>
        <dbReference type="Proteomes" id="UP000277766"/>
    </source>
</evidence>
<evidence type="ECO:0000313" key="3">
    <source>
        <dbReference type="EMBL" id="RTR29424.1"/>
    </source>
</evidence>
<dbReference type="PANTHER" id="PTHR46928:SF1">
    <property type="entry name" value="MESENCHYME-SPECIFIC CELL SURFACE GLYCOPROTEIN"/>
    <property type="match status" value="1"/>
</dbReference>
<dbReference type="InterPro" id="IPR052956">
    <property type="entry name" value="Mesenchyme-surface_protein"/>
</dbReference>